<dbReference type="SMART" id="SM00529">
    <property type="entry name" value="HTH_DTXR"/>
    <property type="match status" value="1"/>
</dbReference>
<dbReference type="GO" id="GO:0003700">
    <property type="term" value="F:DNA-binding transcription factor activity"/>
    <property type="evidence" value="ECO:0007669"/>
    <property type="project" value="InterPro"/>
</dbReference>
<dbReference type="InterPro" id="IPR036421">
    <property type="entry name" value="Fe_dep_repressor_sf"/>
</dbReference>
<evidence type="ECO:0000256" key="5">
    <source>
        <dbReference type="ARBA" id="ARBA00022490"/>
    </source>
</evidence>
<dbReference type="GO" id="GO:0046983">
    <property type="term" value="F:protein dimerization activity"/>
    <property type="evidence" value="ECO:0007669"/>
    <property type="project" value="InterPro"/>
</dbReference>
<evidence type="ECO:0000256" key="1">
    <source>
        <dbReference type="ARBA" id="ARBA00004496"/>
    </source>
</evidence>
<evidence type="ECO:0000256" key="4">
    <source>
        <dbReference type="ARBA" id="ARBA00016140"/>
    </source>
</evidence>
<evidence type="ECO:0000256" key="3">
    <source>
        <dbReference type="ARBA" id="ARBA00011738"/>
    </source>
</evidence>
<keyword evidence="12" id="KW-0464">Manganese</keyword>
<dbReference type="GO" id="GO:0005737">
    <property type="term" value="C:cytoplasm"/>
    <property type="evidence" value="ECO:0007669"/>
    <property type="project" value="UniProtKB-SubCell"/>
</dbReference>
<dbReference type="SMART" id="SM00899">
    <property type="entry name" value="FeoA"/>
    <property type="match status" value="1"/>
</dbReference>
<keyword evidence="7" id="KW-0408">Iron</keyword>
<keyword evidence="5" id="KW-0963">Cytoplasm</keyword>
<dbReference type="Pfam" id="PF04023">
    <property type="entry name" value="FeoA"/>
    <property type="match status" value="1"/>
</dbReference>
<dbReference type="InterPro" id="IPR007167">
    <property type="entry name" value="Fe-transptr_FeoA-like"/>
</dbReference>
<dbReference type="SUPFAM" id="SSF47979">
    <property type="entry name" value="Iron-dependent repressor protein, dimerization domain"/>
    <property type="match status" value="1"/>
</dbReference>
<proteinExistence type="inferred from homology"/>
<evidence type="ECO:0000256" key="8">
    <source>
        <dbReference type="ARBA" id="ARBA00023015"/>
    </source>
</evidence>
<evidence type="ECO:0000313" key="17">
    <source>
        <dbReference type="EMBL" id="AJI77935.1"/>
    </source>
</evidence>
<dbReference type="KEGG" id="csx:CSING_01885"/>
<name>A0A0B6F0E5_9CORY</name>
<keyword evidence="8" id="KW-0805">Transcription regulation</keyword>
<evidence type="ECO:0000256" key="7">
    <source>
        <dbReference type="ARBA" id="ARBA00023004"/>
    </source>
</evidence>
<comment type="subcellular location">
    <subcellularLocation>
        <location evidence="1">Cytoplasm</location>
    </subcellularLocation>
</comment>
<sequence>MHISELPERTQDYLKILWTYEEKEGANTAMPLGDLAKAAGQKLPTTSEAVKRLAAKGLVEHERYFGVRLVEEGRRLAVAMVRRHRLLETFLVRTLGYTWDEVHDEAEMLEHATSDRLVERLDSFLGNPARDPHGDPIPAPDGTAEPVSRITLIDVPAQTPVTVEQVTDADGEFLRYLDKNGVRPGVELSVVAPSVAGVLEVAVDGGAHFPLGESAARGIAVRSFGEAEA</sequence>
<reference evidence="17 18" key="1">
    <citation type="journal article" date="2015" name="Genome Announc.">
        <title>Complete Genome Sequence and Annotation of Corynebacterium singulare DSM 44357, Isolated from a Human Semen Specimen.</title>
        <authorList>
            <person name="Merten M."/>
            <person name="Brinkrolf K."/>
            <person name="Albersmeier A."/>
            <person name="Kutter Y."/>
            <person name="Ruckert C."/>
            <person name="Tauch A."/>
        </authorList>
    </citation>
    <scope>NUCLEOTIDE SEQUENCE [LARGE SCALE GENOMIC DNA]</scope>
    <source>
        <strain evidence="17">IBS B52218</strain>
    </source>
</reference>
<feature type="domain" description="HTH dtxR-type" evidence="16">
    <location>
        <begin position="6"/>
        <end position="70"/>
    </location>
</feature>
<gene>
    <name evidence="17" type="primary">mntR</name>
    <name evidence="17" type="ORF">CSING_01885</name>
</gene>
<dbReference type="GO" id="GO:0045892">
    <property type="term" value="P:negative regulation of DNA-templated transcription"/>
    <property type="evidence" value="ECO:0007669"/>
    <property type="project" value="TreeGrafter"/>
</dbReference>
<dbReference type="GO" id="GO:0046914">
    <property type="term" value="F:transition metal ion binding"/>
    <property type="evidence" value="ECO:0007669"/>
    <property type="project" value="InterPro"/>
</dbReference>
<keyword evidence="9" id="KW-0238">DNA-binding</keyword>
<dbReference type="AlphaFoldDB" id="A0A0B6F0E5"/>
<organism evidence="17 18">
    <name type="scientific">Corynebacterium singulare</name>
    <dbReference type="NCBI Taxonomy" id="161899"/>
    <lineage>
        <taxon>Bacteria</taxon>
        <taxon>Bacillati</taxon>
        <taxon>Actinomycetota</taxon>
        <taxon>Actinomycetes</taxon>
        <taxon>Mycobacteriales</taxon>
        <taxon>Corynebacteriaceae</taxon>
        <taxon>Corynebacterium</taxon>
    </lineage>
</organism>
<evidence type="ECO:0000259" key="16">
    <source>
        <dbReference type="PROSITE" id="PS50944"/>
    </source>
</evidence>
<evidence type="ECO:0000256" key="10">
    <source>
        <dbReference type="ARBA" id="ARBA00023159"/>
    </source>
</evidence>
<evidence type="ECO:0000256" key="15">
    <source>
        <dbReference type="ARBA" id="ARBA00033329"/>
    </source>
</evidence>
<evidence type="ECO:0000256" key="11">
    <source>
        <dbReference type="ARBA" id="ARBA00023163"/>
    </source>
</evidence>
<evidence type="ECO:0000256" key="12">
    <source>
        <dbReference type="ARBA" id="ARBA00023211"/>
    </source>
</evidence>
<dbReference type="InterPro" id="IPR008988">
    <property type="entry name" value="Transcriptional_repressor_C"/>
</dbReference>
<dbReference type="PANTHER" id="PTHR33238">
    <property type="entry name" value="IRON (METAL) DEPENDENT REPRESSOR, DTXR FAMILY"/>
    <property type="match status" value="1"/>
</dbReference>
<dbReference type="EMBL" id="CP010827">
    <property type="protein sequence ID" value="AJI77935.1"/>
    <property type="molecule type" value="Genomic_DNA"/>
</dbReference>
<keyword evidence="10" id="KW-0010">Activator</keyword>
<dbReference type="InterPro" id="IPR050536">
    <property type="entry name" value="DtxR_MntR_Metal-Reg"/>
</dbReference>
<dbReference type="RefSeq" id="WP_042529195.1">
    <property type="nucleotide sequence ID" value="NZ_CP010827.1"/>
</dbReference>
<keyword evidence="6" id="KW-0678">Repressor</keyword>
<dbReference type="HOGENOM" id="CLU_069532_0_2_11"/>
<dbReference type="InterPro" id="IPR022689">
    <property type="entry name" value="Iron_dep_repressor"/>
</dbReference>
<dbReference type="Gene3D" id="1.10.10.10">
    <property type="entry name" value="Winged helix-like DNA-binding domain superfamily/Winged helix DNA-binding domain"/>
    <property type="match status" value="1"/>
</dbReference>
<evidence type="ECO:0000256" key="9">
    <source>
        <dbReference type="ARBA" id="ARBA00023125"/>
    </source>
</evidence>
<dbReference type="Proteomes" id="UP000031890">
    <property type="component" value="Chromosome"/>
</dbReference>
<evidence type="ECO:0000256" key="13">
    <source>
        <dbReference type="ARBA" id="ARBA00032593"/>
    </source>
</evidence>
<dbReference type="PROSITE" id="PS50944">
    <property type="entry name" value="HTH_DTXR"/>
    <property type="match status" value="1"/>
</dbReference>
<dbReference type="GO" id="GO:0003677">
    <property type="term" value="F:DNA binding"/>
    <property type="evidence" value="ECO:0007669"/>
    <property type="project" value="UniProtKB-KW"/>
</dbReference>
<dbReference type="InterPro" id="IPR036390">
    <property type="entry name" value="WH_DNA-bd_sf"/>
</dbReference>
<comment type="subunit">
    <text evidence="3">Homodimer.</text>
</comment>
<dbReference type="Gene3D" id="2.30.30.90">
    <property type="match status" value="1"/>
</dbReference>
<dbReference type="SUPFAM" id="SSF46785">
    <property type="entry name" value="Winged helix' DNA-binding domain"/>
    <property type="match status" value="1"/>
</dbReference>
<accession>A0A0B6F0E5</accession>
<dbReference type="Pfam" id="PF02742">
    <property type="entry name" value="Fe_dep_repr_C"/>
    <property type="match status" value="1"/>
</dbReference>
<keyword evidence="11" id="KW-0804">Transcription</keyword>
<dbReference type="OrthoDB" id="9791355at2"/>
<dbReference type="STRING" id="161899.CSING_01885"/>
<evidence type="ECO:0000256" key="14">
    <source>
        <dbReference type="ARBA" id="ARBA00032618"/>
    </source>
</evidence>
<dbReference type="SUPFAM" id="SSF50037">
    <property type="entry name" value="C-terminal domain of transcriptional repressors"/>
    <property type="match status" value="1"/>
</dbReference>
<evidence type="ECO:0000256" key="6">
    <source>
        <dbReference type="ARBA" id="ARBA00022491"/>
    </source>
</evidence>
<dbReference type="InterPro" id="IPR022687">
    <property type="entry name" value="HTH_DTXR"/>
</dbReference>
<dbReference type="Pfam" id="PF01325">
    <property type="entry name" value="Fe_dep_repress"/>
    <property type="match status" value="1"/>
</dbReference>
<dbReference type="InterPro" id="IPR036388">
    <property type="entry name" value="WH-like_DNA-bd_sf"/>
</dbReference>
<dbReference type="PANTHER" id="PTHR33238:SF11">
    <property type="entry name" value="TRANSCRIPTIONAL REGULATOR MNTR"/>
    <property type="match status" value="1"/>
</dbReference>
<evidence type="ECO:0000256" key="2">
    <source>
        <dbReference type="ARBA" id="ARBA00007871"/>
    </source>
</evidence>
<dbReference type="InterPro" id="IPR001367">
    <property type="entry name" value="Fe_dep_repressor"/>
</dbReference>
<protein>
    <recommendedName>
        <fullName evidence="4">Diphtheria toxin repressor</fullName>
    </recommendedName>
    <alternativeName>
        <fullName evidence="14">Iron-dependent diphtheria tox regulatory element</fullName>
    </alternativeName>
    <alternativeName>
        <fullName evidence="13">Manganese transport regulator</fullName>
    </alternativeName>
    <alternativeName>
        <fullName evidence="15">Tox regulatory factor</fullName>
    </alternativeName>
</protein>
<dbReference type="InterPro" id="IPR038157">
    <property type="entry name" value="FeoA_core_dom"/>
</dbReference>
<evidence type="ECO:0000313" key="18">
    <source>
        <dbReference type="Proteomes" id="UP000031890"/>
    </source>
</evidence>
<comment type="similarity">
    <text evidence="2">Belongs to the DtxR/MntR family.</text>
</comment>